<dbReference type="GO" id="GO:0051907">
    <property type="term" value="F:S-(hydroxymethyl)glutathione synthase activity"/>
    <property type="evidence" value="ECO:0007669"/>
    <property type="project" value="UniProtKB-EC"/>
</dbReference>
<reference evidence="6 7" key="1">
    <citation type="submission" date="2013-12" db="EMBL/GenBank/DDBJ databases">
        <title>Complete genome sequence of Rhizobium etli bv. mimosae IE4771.</title>
        <authorList>
            <person name="Bustos P."/>
            <person name="Santamaria R.I."/>
            <person name="Lozano L."/>
            <person name="Ormeno-Orrillo E."/>
            <person name="Rogel M.A."/>
            <person name="Romero D."/>
            <person name="Cevallos M.A."/>
            <person name="Martinez-Romero E."/>
            <person name="Gonzalez V."/>
        </authorList>
    </citation>
    <scope>NUCLEOTIDE SEQUENCE [LARGE SCALE GENOMIC DNA]</scope>
    <source>
        <strain evidence="6 7">IE4771</strain>
    </source>
</reference>
<evidence type="ECO:0000259" key="5">
    <source>
        <dbReference type="PROSITE" id="PS51891"/>
    </source>
</evidence>
<dbReference type="HOGENOM" id="CLU_055491_4_0_5"/>
<keyword evidence="3" id="KW-0862">Zinc</keyword>
<dbReference type="GO" id="GO:0046872">
    <property type="term" value="F:metal ion binding"/>
    <property type="evidence" value="ECO:0007669"/>
    <property type="project" value="UniProtKB-KW"/>
</dbReference>
<keyword evidence="2" id="KW-0479">Metal-binding</keyword>
<organism evidence="6 7">
    <name type="scientific">Rhizobium etli bv. mimosae str. IE4771</name>
    <dbReference type="NCBI Taxonomy" id="1432050"/>
    <lineage>
        <taxon>Bacteria</taxon>
        <taxon>Pseudomonadati</taxon>
        <taxon>Pseudomonadota</taxon>
        <taxon>Alphaproteobacteria</taxon>
        <taxon>Hyphomicrobiales</taxon>
        <taxon>Rhizobiaceae</taxon>
        <taxon>Rhizobium/Agrobacterium group</taxon>
        <taxon>Rhizobium</taxon>
    </lineage>
</organism>
<dbReference type="RefSeq" id="WP_038688358.1">
    <property type="nucleotide sequence ID" value="NZ_CP006986.1"/>
</dbReference>
<dbReference type="KEGG" id="rei:IE4771_CH01800"/>
<name>A0A060I4T4_RHIET</name>
<dbReference type="PANTHER" id="PTHR33337:SF40">
    <property type="entry name" value="CENP-V_GFA DOMAIN-CONTAINING PROTEIN-RELATED"/>
    <property type="match status" value="1"/>
</dbReference>
<dbReference type="Pfam" id="PF04828">
    <property type="entry name" value="GFA"/>
    <property type="match status" value="1"/>
</dbReference>
<keyword evidence="4 6" id="KW-0456">Lyase</keyword>
<comment type="similarity">
    <text evidence="1">Belongs to the Gfa family.</text>
</comment>
<protein>
    <submittedName>
        <fullName evidence="6">GFA family glutathione-dependent formaldehyde-activating protein</fullName>
        <ecNumber evidence="6">4.4.1.22</ecNumber>
    </submittedName>
</protein>
<proteinExistence type="inferred from homology"/>
<dbReference type="PROSITE" id="PS51891">
    <property type="entry name" value="CENP_V_GFA"/>
    <property type="match status" value="1"/>
</dbReference>
<dbReference type="Gene3D" id="3.90.1590.10">
    <property type="entry name" value="glutathione-dependent formaldehyde- activating enzyme (gfa)"/>
    <property type="match status" value="1"/>
</dbReference>
<gene>
    <name evidence="6" type="ORF">IE4771_CH01800</name>
</gene>
<dbReference type="EC" id="4.4.1.22" evidence="6"/>
<evidence type="ECO:0000256" key="1">
    <source>
        <dbReference type="ARBA" id="ARBA00005495"/>
    </source>
</evidence>
<feature type="domain" description="CENP-V/GFA" evidence="5">
    <location>
        <begin position="5"/>
        <end position="112"/>
    </location>
</feature>
<dbReference type="OrthoDB" id="9807246at2"/>
<dbReference type="InterPro" id="IPR006913">
    <property type="entry name" value="CENP-V/GFA"/>
</dbReference>
<evidence type="ECO:0000313" key="6">
    <source>
        <dbReference type="EMBL" id="AIC26925.1"/>
    </source>
</evidence>
<sequence>MATRWTGGCLCGSCRYEFTGDAPHSGYCHCDMCKKATGGPFAVLVQAKVEKLVWTDAAPAVYRSSPIATRGFCSTCGTPLYLQYDGDELIRVTAGSLDHPERIQPAGHYGVESRLAWADCGRRLPEEVSQERF</sequence>
<evidence type="ECO:0000256" key="3">
    <source>
        <dbReference type="ARBA" id="ARBA00022833"/>
    </source>
</evidence>
<dbReference type="InterPro" id="IPR011057">
    <property type="entry name" value="Mss4-like_sf"/>
</dbReference>
<dbReference type="PANTHER" id="PTHR33337">
    <property type="entry name" value="GFA DOMAIN-CONTAINING PROTEIN"/>
    <property type="match status" value="1"/>
</dbReference>
<evidence type="ECO:0000256" key="4">
    <source>
        <dbReference type="ARBA" id="ARBA00023239"/>
    </source>
</evidence>
<evidence type="ECO:0000313" key="7">
    <source>
        <dbReference type="Proteomes" id="UP000027180"/>
    </source>
</evidence>
<dbReference type="SUPFAM" id="SSF51316">
    <property type="entry name" value="Mss4-like"/>
    <property type="match status" value="1"/>
</dbReference>
<evidence type="ECO:0000256" key="2">
    <source>
        <dbReference type="ARBA" id="ARBA00022723"/>
    </source>
</evidence>
<dbReference type="AlphaFoldDB" id="A0A060I4T4"/>
<dbReference type="Proteomes" id="UP000027180">
    <property type="component" value="Chromosome"/>
</dbReference>
<dbReference type="EMBL" id="CP006986">
    <property type="protein sequence ID" value="AIC26925.1"/>
    <property type="molecule type" value="Genomic_DNA"/>
</dbReference>
<accession>A0A060I4T4</accession>